<feature type="transmembrane region" description="Helical" evidence="13">
    <location>
        <begin position="122"/>
        <end position="140"/>
    </location>
</feature>
<dbReference type="PROSITE" id="PS50113">
    <property type="entry name" value="PAC"/>
    <property type="match status" value="2"/>
</dbReference>
<dbReference type="PRINTS" id="PR00344">
    <property type="entry name" value="BCTRLSENSOR"/>
</dbReference>
<keyword evidence="6 13" id="KW-0812">Transmembrane</keyword>
<evidence type="ECO:0000259" key="15">
    <source>
        <dbReference type="PROSITE" id="PS50112"/>
    </source>
</evidence>
<evidence type="ECO:0000256" key="7">
    <source>
        <dbReference type="ARBA" id="ARBA00022741"/>
    </source>
</evidence>
<feature type="domain" description="PAC" evidence="16">
    <location>
        <begin position="348"/>
        <end position="399"/>
    </location>
</feature>
<keyword evidence="9" id="KW-0067">ATP-binding</keyword>
<dbReference type="SUPFAM" id="SSF55874">
    <property type="entry name" value="ATPase domain of HSP90 chaperone/DNA topoisomerase II/histidine kinase"/>
    <property type="match status" value="1"/>
</dbReference>
<keyword evidence="11" id="KW-0902">Two-component regulatory system</keyword>
<dbReference type="InterPro" id="IPR035965">
    <property type="entry name" value="PAS-like_dom_sf"/>
</dbReference>
<evidence type="ECO:0000313" key="18">
    <source>
        <dbReference type="Proteomes" id="UP000001817"/>
    </source>
</evidence>
<evidence type="ECO:0000256" key="10">
    <source>
        <dbReference type="ARBA" id="ARBA00022989"/>
    </source>
</evidence>
<gene>
    <name evidence="17" type="ORF">Bxe_A2886</name>
</gene>
<dbReference type="Gene3D" id="1.10.287.130">
    <property type="match status" value="1"/>
</dbReference>
<dbReference type="Pfam" id="PF02518">
    <property type="entry name" value="HATPase_c"/>
    <property type="match status" value="1"/>
</dbReference>
<dbReference type="Pfam" id="PF00989">
    <property type="entry name" value="PAS"/>
    <property type="match status" value="2"/>
</dbReference>
<dbReference type="Gene3D" id="3.30.450.20">
    <property type="entry name" value="PAS domain"/>
    <property type="match status" value="2"/>
</dbReference>
<dbReference type="PANTHER" id="PTHR43065:SF10">
    <property type="entry name" value="PEROXIDE STRESS-ACTIVATED HISTIDINE KINASE MAK3"/>
    <property type="match status" value="1"/>
</dbReference>
<keyword evidence="12 13" id="KW-0472">Membrane</keyword>
<dbReference type="EMBL" id="CP000270">
    <property type="protein sequence ID" value="ABE30088.1"/>
    <property type="molecule type" value="Genomic_DNA"/>
</dbReference>
<dbReference type="PANTHER" id="PTHR43065">
    <property type="entry name" value="SENSOR HISTIDINE KINASE"/>
    <property type="match status" value="1"/>
</dbReference>
<dbReference type="SMART" id="SM00091">
    <property type="entry name" value="PAS"/>
    <property type="match status" value="2"/>
</dbReference>
<dbReference type="InterPro" id="IPR003594">
    <property type="entry name" value="HATPase_dom"/>
</dbReference>
<keyword evidence="7" id="KW-0547">Nucleotide-binding</keyword>
<dbReference type="Pfam" id="PF13493">
    <property type="entry name" value="DUF4118"/>
    <property type="match status" value="1"/>
</dbReference>
<feature type="transmembrane region" description="Helical" evidence="13">
    <location>
        <begin position="75"/>
        <end position="102"/>
    </location>
</feature>
<dbReference type="KEGG" id="bxe:Bxe_A2886"/>
<dbReference type="InterPro" id="IPR005467">
    <property type="entry name" value="His_kinase_dom"/>
</dbReference>
<dbReference type="eggNOG" id="COG4191">
    <property type="taxonomic scope" value="Bacteria"/>
</dbReference>
<dbReference type="GO" id="GO:0006355">
    <property type="term" value="P:regulation of DNA-templated transcription"/>
    <property type="evidence" value="ECO:0007669"/>
    <property type="project" value="InterPro"/>
</dbReference>
<protein>
    <recommendedName>
        <fullName evidence="3">histidine kinase</fullName>
        <ecNumber evidence="3">2.7.13.3</ecNumber>
    </recommendedName>
</protein>
<dbReference type="InterPro" id="IPR025201">
    <property type="entry name" value="KdpD_TM"/>
</dbReference>
<dbReference type="SUPFAM" id="SSF55785">
    <property type="entry name" value="PYP-like sensor domain (PAS domain)"/>
    <property type="match status" value="2"/>
</dbReference>
<evidence type="ECO:0000256" key="8">
    <source>
        <dbReference type="ARBA" id="ARBA00022777"/>
    </source>
</evidence>
<dbReference type="InterPro" id="IPR000014">
    <property type="entry name" value="PAS"/>
</dbReference>
<dbReference type="Gene3D" id="3.30.565.10">
    <property type="entry name" value="Histidine kinase-like ATPase, C-terminal domain"/>
    <property type="match status" value="1"/>
</dbReference>
<dbReference type="CDD" id="cd00082">
    <property type="entry name" value="HisKA"/>
    <property type="match status" value="1"/>
</dbReference>
<evidence type="ECO:0000256" key="2">
    <source>
        <dbReference type="ARBA" id="ARBA00004141"/>
    </source>
</evidence>
<comment type="subcellular location">
    <subcellularLocation>
        <location evidence="2">Membrane</location>
        <topology evidence="2">Multi-pass membrane protein</topology>
    </subcellularLocation>
</comment>
<dbReference type="InterPro" id="IPR003661">
    <property type="entry name" value="HisK_dim/P_dom"/>
</dbReference>
<dbReference type="AlphaFoldDB" id="Q141A1"/>
<dbReference type="Gene3D" id="2.10.70.100">
    <property type="match status" value="1"/>
</dbReference>
<feature type="domain" description="PAC" evidence="16">
    <location>
        <begin position="218"/>
        <end position="272"/>
    </location>
</feature>
<accession>Q141A1</accession>
<evidence type="ECO:0000256" key="3">
    <source>
        <dbReference type="ARBA" id="ARBA00012438"/>
    </source>
</evidence>
<dbReference type="SMART" id="SM00387">
    <property type="entry name" value="HATPase_c"/>
    <property type="match status" value="1"/>
</dbReference>
<dbReference type="GO" id="GO:0005524">
    <property type="term" value="F:ATP binding"/>
    <property type="evidence" value="ECO:0007669"/>
    <property type="project" value="UniProtKB-KW"/>
</dbReference>
<dbReference type="InterPro" id="IPR004358">
    <property type="entry name" value="Sig_transdc_His_kin-like_C"/>
</dbReference>
<dbReference type="Gene3D" id="1.20.120.620">
    <property type="entry name" value="Backbone structure of the membrane domain of e. Coli histidine kinase receptor kdpd"/>
    <property type="match status" value="1"/>
</dbReference>
<dbReference type="GO" id="GO:0042802">
    <property type="term" value="F:identical protein binding"/>
    <property type="evidence" value="ECO:0007669"/>
    <property type="project" value="UniProtKB-ARBA"/>
</dbReference>
<evidence type="ECO:0000256" key="6">
    <source>
        <dbReference type="ARBA" id="ARBA00022692"/>
    </source>
</evidence>
<dbReference type="CDD" id="cd00130">
    <property type="entry name" value="PAS"/>
    <property type="match status" value="2"/>
</dbReference>
<dbReference type="NCBIfam" id="TIGR00229">
    <property type="entry name" value="sensory_box"/>
    <property type="match status" value="1"/>
</dbReference>
<proteinExistence type="predicted"/>
<sequence>MSPRPGFLTGAGAGHEAAGQWHATGGSVGGKLGSSDRSSQWRYLVRLWIGGSLILCAVAWLCLSLDLRIATTGFCMLIVIVLLSLLDSFISSAIFSIVGGLLLNVYFTPPLYSFAIEKPLDILPIAAFFITSIAITSLVRRIRTAERFQREQARLLDQTHDTVFVRDPQDVITYWNHAAEVLYGWSKDEAVGKVVDSLLKTVFLMPKEEVQRVLARDGYWEGDLVHTKRDGSAVIVASRWTLQRDSRGVPCATLETNNDITQRRRAEELIRKSQAQYLAEAQQLSRTGSFGWNVATGELFWSEEAFRIFEYDLTRAPTLESVRERLHPEDVHIFERMLLQVSGTADDFDIEHRLLFPDGRVKHLHVVAHASEATGGSRQFIGAVMDVTNARETEMQLWQTQSELARASRISALGELSASIAHEVGQPLAAIITSGEACLRWLHRNPPNMEEIEGCVTEMTSEGTRAAGIVQRVRRLMKGAPPEHAPVEVNDLVDEVVALTKGEMESHACCLTLQLAREMPVVLGDRVQLQQVLINIIINGLQSMAAVPGKHRLTVSSSTDGDGNVILAVRDSGPGISTANLPRLFDAFFTTRSTGMGMGLAICNSIVEAHGGQILASNNTGGGATFSVILPAAHASIATA</sequence>
<keyword evidence="8 17" id="KW-0418">Kinase</keyword>
<keyword evidence="18" id="KW-1185">Reference proteome</keyword>
<feature type="domain" description="PAS" evidence="15">
    <location>
        <begin position="148"/>
        <end position="193"/>
    </location>
</feature>
<comment type="catalytic activity">
    <reaction evidence="1">
        <text>ATP + protein L-histidine = ADP + protein N-phospho-L-histidine.</text>
        <dbReference type="EC" id="2.7.13.3"/>
    </reaction>
</comment>
<evidence type="ECO:0000259" key="14">
    <source>
        <dbReference type="PROSITE" id="PS50109"/>
    </source>
</evidence>
<evidence type="ECO:0000313" key="17">
    <source>
        <dbReference type="EMBL" id="ABE30088.1"/>
    </source>
</evidence>
<evidence type="ECO:0000259" key="16">
    <source>
        <dbReference type="PROSITE" id="PS50113"/>
    </source>
</evidence>
<dbReference type="InterPro" id="IPR038318">
    <property type="entry name" value="KdpD_sf"/>
</dbReference>
<dbReference type="GO" id="GO:0016020">
    <property type="term" value="C:membrane"/>
    <property type="evidence" value="ECO:0007669"/>
    <property type="project" value="UniProtKB-SubCell"/>
</dbReference>
<evidence type="ECO:0000256" key="11">
    <source>
        <dbReference type="ARBA" id="ARBA00023012"/>
    </source>
</evidence>
<reference evidence="17 18" key="1">
    <citation type="journal article" date="2006" name="Proc. Natl. Acad. Sci. U.S.A.">
        <title>Burkholderia xenovorans LB400 harbors a multi-replicon, 9.73-Mbp genome shaped for versatility.</title>
        <authorList>
            <person name="Chain P.S."/>
            <person name="Denef V.J."/>
            <person name="Konstantinidis K.T."/>
            <person name="Vergez L.M."/>
            <person name="Agullo L."/>
            <person name="Reyes V.L."/>
            <person name="Hauser L."/>
            <person name="Cordova M."/>
            <person name="Gomez L."/>
            <person name="Gonzalez M."/>
            <person name="Land M."/>
            <person name="Lao V."/>
            <person name="Larimer F."/>
            <person name="LiPuma J.J."/>
            <person name="Mahenthiralingam E."/>
            <person name="Malfatti S.A."/>
            <person name="Marx C.J."/>
            <person name="Parnell J.J."/>
            <person name="Ramette A."/>
            <person name="Richardson P."/>
            <person name="Seeger M."/>
            <person name="Smith D."/>
            <person name="Spilker T."/>
            <person name="Sul W.J."/>
            <person name="Tsoi T.V."/>
            <person name="Ulrich L.E."/>
            <person name="Zhulin I.B."/>
            <person name="Tiedje J.M."/>
        </authorList>
    </citation>
    <scope>NUCLEOTIDE SEQUENCE [LARGE SCALE GENOMIC DNA]</scope>
    <source>
        <strain evidence="17 18">LB400</strain>
    </source>
</reference>
<keyword evidence="5 17" id="KW-0808">Transferase</keyword>
<evidence type="ECO:0000256" key="9">
    <source>
        <dbReference type="ARBA" id="ARBA00022840"/>
    </source>
</evidence>
<evidence type="ECO:0000256" key="13">
    <source>
        <dbReference type="SAM" id="Phobius"/>
    </source>
</evidence>
<dbReference type="SMART" id="SM00388">
    <property type="entry name" value="HisKA"/>
    <property type="match status" value="1"/>
</dbReference>
<evidence type="ECO:0000256" key="12">
    <source>
        <dbReference type="ARBA" id="ARBA00023136"/>
    </source>
</evidence>
<dbReference type="InterPro" id="IPR036097">
    <property type="entry name" value="HisK_dim/P_sf"/>
</dbReference>
<name>Q141A1_PARXL</name>
<dbReference type="OrthoDB" id="8872837at2"/>
<dbReference type="FunFam" id="3.30.565.10:FF:000042">
    <property type="entry name" value="Two-component sensor histidine kinase KdpD"/>
    <property type="match status" value="1"/>
</dbReference>
<evidence type="ECO:0000256" key="1">
    <source>
        <dbReference type="ARBA" id="ARBA00000085"/>
    </source>
</evidence>
<dbReference type="PROSITE" id="PS50109">
    <property type="entry name" value="HIS_KIN"/>
    <property type="match status" value="1"/>
</dbReference>
<feature type="transmembrane region" description="Helical" evidence="13">
    <location>
        <begin position="43"/>
        <end position="63"/>
    </location>
</feature>
<keyword evidence="10 13" id="KW-1133">Transmembrane helix</keyword>
<dbReference type="SUPFAM" id="SSF47384">
    <property type="entry name" value="Homodimeric domain of signal transducing histidine kinase"/>
    <property type="match status" value="1"/>
</dbReference>
<feature type="domain" description="Histidine kinase" evidence="14">
    <location>
        <begin position="419"/>
        <end position="634"/>
    </location>
</feature>
<dbReference type="Proteomes" id="UP000001817">
    <property type="component" value="Chromosome 1"/>
</dbReference>
<dbReference type="PROSITE" id="PS50112">
    <property type="entry name" value="PAS"/>
    <property type="match status" value="1"/>
</dbReference>
<keyword evidence="4" id="KW-0597">Phosphoprotein</keyword>
<dbReference type="eggNOG" id="COG2205">
    <property type="taxonomic scope" value="Bacteria"/>
</dbReference>
<organism evidence="17 18">
    <name type="scientific">Paraburkholderia xenovorans (strain LB400)</name>
    <dbReference type="NCBI Taxonomy" id="266265"/>
    <lineage>
        <taxon>Bacteria</taxon>
        <taxon>Pseudomonadati</taxon>
        <taxon>Pseudomonadota</taxon>
        <taxon>Betaproteobacteria</taxon>
        <taxon>Burkholderiales</taxon>
        <taxon>Burkholderiaceae</taxon>
        <taxon>Paraburkholderia</taxon>
    </lineage>
</organism>
<evidence type="ECO:0000256" key="4">
    <source>
        <dbReference type="ARBA" id="ARBA00022553"/>
    </source>
</evidence>
<evidence type="ECO:0000256" key="5">
    <source>
        <dbReference type="ARBA" id="ARBA00022679"/>
    </source>
</evidence>
<dbReference type="InterPro" id="IPR013767">
    <property type="entry name" value="PAS_fold"/>
</dbReference>
<dbReference type="EC" id="2.7.13.3" evidence="3"/>
<dbReference type="GO" id="GO:0000155">
    <property type="term" value="F:phosphorelay sensor kinase activity"/>
    <property type="evidence" value="ECO:0007669"/>
    <property type="project" value="InterPro"/>
</dbReference>
<dbReference type="InterPro" id="IPR000700">
    <property type="entry name" value="PAS-assoc_C"/>
</dbReference>
<dbReference type="InterPro" id="IPR036890">
    <property type="entry name" value="HATPase_C_sf"/>
</dbReference>
<dbReference type="STRING" id="266265.Bxe_A2886"/>